<feature type="compositionally biased region" description="Polar residues" evidence="1">
    <location>
        <begin position="623"/>
        <end position="636"/>
    </location>
</feature>
<dbReference type="PROSITE" id="PS50042">
    <property type="entry name" value="CNMP_BINDING_3"/>
    <property type="match status" value="1"/>
</dbReference>
<dbReference type="Pfam" id="PF00027">
    <property type="entry name" value="cNMP_binding"/>
    <property type="match status" value="1"/>
</dbReference>
<feature type="transmembrane region" description="Helical" evidence="2">
    <location>
        <begin position="379"/>
        <end position="400"/>
    </location>
</feature>
<gene>
    <name evidence="4" type="ORF">G4Y79_21675</name>
</gene>
<organism evidence="4 5">
    <name type="scientific">Phototrophicus methaneseepsis</name>
    <dbReference type="NCBI Taxonomy" id="2710758"/>
    <lineage>
        <taxon>Bacteria</taxon>
        <taxon>Bacillati</taxon>
        <taxon>Chloroflexota</taxon>
        <taxon>Candidatus Thermofontia</taxon>
        <taxon>Phototrophicales</taxon>
        <taxon>Phototrophicaceae</taxon>
        <taxon>Phototrophicus</taxon>
    </lineage>
</organism>
<reference evidence="4 5" key="1">
    <citation type="submission" date="2020-02" db="EMBL/GenBank/DDBJ databases">
        <authorList>
            <person name="Zheng R.K."/>
            <person name="Sun C.M."/>
        </authorList>
    </citation>
    <scope>NUCLEOTIDE SEQUENCE [LARGE SCALE GENOMIC DNA]</scope>
    <source>
        <strain evidence="5">rifampicinis</strain>
    </source>
</reference>
<feature type="transmembrane region" description="Helical" evidence="2">
    <location>
        <begin position="185"/>
        <end position="204"/>
    </location>
</feature>
<keyword evidence="5" id="KW-1185">Reference proteome</keyword>
<dbReference type="PANTHER" id="PTHR37938:SF1">
    <property type="entry name" value="BLL0215 PROTEIN"/>
    <property type="match status" value="1"/>
</dbReference>
<keyword evidence="2" id="KW-0472">Membrane</keyword>
<dbReference type="SUPFAM" id="SSF51206">
    <property type="entry name" value="cAMP-binding domain-like"/>
    <property type="match status" value="1"/>
</dbReference>
<accession>A0A7S8E8G8</accession>
<feature type="transmembrane region" description="Helical" evidence="2">
    <location>
        <begin position="160"/>
        <end position="179"/>
    </location>
</feature>
<keyword evidence="2" id="KW-0812">Transmembrane</keyword>
<feature type="compositionally biased region" description="Low complexity" evidence="1">
    <location>
        <begin position="590"/>
        <end position="613"/>
    </location>
</feature>
<feature type="compositionally biased region" description="Pro residues" evidence="1">
    <location>
        <begin position="651"/>
        <end position="671"/>
    </location>
</feature>
<evidence type="ECO:0000313" key="4">
    <source>
        <dbReference type="EMBL" id="QPC82262.1"/>
    </source>
</evidence>
<dbReference type="InterPro" id="IPR014710">
    <property type="entry name" value="RmlC-like_jellyroll"/>
</dbReference>
<dbReference type="InterPro" id="IPR018490">
    <property type="entry name" value="cNMP-bd_dom_sf"/>
</dbReference>
<dbReference type="Gene3D" id="2.60.120.10">
    <property type="entry name" value="Jelly Rolls"/>
    <property type="match status" value="1"/>
</dbReference>
<dbReference type="SMART" id="SM00100">
    <property type="entry name" value="cNMP"/>
    <property type="match status" value="1"/>
</dbReference>
<evidence type="ECO:0000259" key="3">
    <source>
        <dbReference type="PROSITE" id="PS50042"/>
    </source>
</evidence>
<feature type="transmembrane region" description="Helical" evidence="2">
    <location>
        <begin position="406"/>
        <end position="427"/>
    </location>
</feature>
<name>A0A7S8E8G8_9CHLR</name>
<dbReference type="PANTHER" id="PTHR37938">
    <property type="entry name" value="BLL0215 PROTEIN"/>
    <property type="match status" value="1"/>
</dbReference>
<evidence type="ECO:0000313" key="5">
    <source>
        <dbReference type="Proteomes" id="UP000594468"/>
    </source>
</evidence>
<protein>
    <submittedName>
        <fullName evidence="4">Cyclic nucleotide-binding domain-containing protein</fullName>
    </submittedName>
</protein>
<feature type="region of interest" description="Disordered" evidence="1">
    <location>
        <begin position="567"/>
        <end position="690"/>
    </location>
</feature>
<sequence>MAQAYADLIRRVPQFSVLPQREFNAVLQTFELLHYNVGDLIVQQNAHSRGLYIIVRGQVAIFYAAPSGITQQFGVVDAGQYVDDEALFYEGIETASLQATVPTDVLFLSRDALQRLGTYYPLLGQQFTGMAPLAAGSEAFEGQRPNEVVLLKTHRHVWALLRWVPIPAIAALGMFMLAFTVRELAALFILAGLILPLLLLYYIFLEWQNDEIIITDQRVIQKRRTILTFRRSFNELSLDSVQETSVTMPPNPLAFALKYGTLELKTSGSAGNVALAMMPNPEAVEDLLINQYQRRKTEQVYQGADLMWSDVQSMGGAGHAHNDPNLLPRARVPRTIRYKEDANFDDTPEEEVARKMPFSPFVSQFTIEEGVVFRKHWSLWFRMVAPAMLMILAAIAAFIISLPFGLGVIGMAVGIVLLIIALAVFWFRDLDWRNDYMLVNDAMVLFVHQRPLWLQNERDLVLLSQVDNVIAEMNGVSQQLLDYGDIRLSLVGADQHKEFHTVPRPRVVQEHIMLRQAQLRTMQNQARQDSQRNILSEFIAAYQMDQQEQQRAQQNTQQYGQQGYDYNQQTYPQQGYDYNQQTYPQQGYSQPDYQQPTYQQPTYPQTNQAPQQPSISPPRRYNESAQPLQGSASSPSPLIPRHQDDQETADLPPPPPMPGNRTGTPPPPPPEQSRRRQSDDDLPPPPPLPR</sequence>
<evidence type="ECO:0000256" key="2">
    <source>
        <dbReference type="SAM" id="Phobius"/>
    </source>
</evidence>
<dbReference type="RefSeq" id="WP_195170331.1">
    <property type="nucleotide sequence ID" value="NZ_CP062983.1"/>
</dbReference>
<dbReference type="CDD" id="cd00038">
    <property type="entry name" value="CAP_ED"/>
    <property type="match status" value="1"/>
</dbReference>
<dbReference type="EMBL" id="CP062983">
    <property type="protein sequence ID" value="QPC82262.1"/>
    <property type="molecule type" value="Genomic_DNA"/>
</dbReference>
<dbReference type="Proteomes" id="UP000594468">
    <property type="component" value="Chromosome"/>
</dbReference>
<feature type="compositionally biased region" description="Polar residues" evidence="1">
    <location>
        <begin position="572"/>
        <end position="589"/>
    </location>
</feature>
<dbReference type="InterPro" id="IPR000595">
    <property type="entry name" value="cNMP-bd_dom"/>
</dbReference>
<evidence type="ECO:0000256" key="1">
    <source>
        <dbReference type="SAM" id="MobiDB-lite"/>
    </source>
</evidence>
<proteinExistence type="predicted"/>
<keyword evidence="2" id="KW-1133">Transmembrane helix</keyword>
<feature type="domain" description="Cyclic nucleotide-binding" evidence="3">
    <location>
        <begin position="14"/>
        <end position="116"/>
    </location>
</feature>
<dbReference type="KEGG" id="pmet:G4Y79_21675"/>
<dbReference type="AlphaFoldDB" id="A0A7S8E8G8"/>